<feature type="binding site" evidence="6">
    <location>
        <position position="166"/>
    </location>
    <ligand>
        <name>Fe cation</name>
        <dbReference type="ChEBI" id="CHEBI:24875"/>
    </ligand>
</feature>
<proteinExistence type="inferred from homology"/>
<keyword evidence="3 6" id="KW-0378">Hydrolase</keyword>
<dbReference type="FunFam" id="3.90.45.10:FF:000002">
    <property type="entry name" value="Peptide deformylase"/>
    <property type="match status" value="1"/>
</dbReference>
<dbReference type="HAMAP" id="MF_00163">
    <property type="entry name" value="Pep_deformylase"/>
    <property type="match status" value="1"/>
</dbReference>
<dbReference type="NCBIfam" id="TIGR00079">
    <property type="entry name" value="pept_deformyl"/>
    <property type="match status" value="1"/>
</dbReference>
<dbReference type="AlphaFoldDB" id="A0AAE9XED0"/>
<evidence type="ECO:0000256" key="6">
    <source>
        <dbReference type="HAMAP-Rule" id="MF_00163"/>
    </source>
</evidence>
<evidence type="ECO:0000256" key="2">
    <source>
        <dbReference type="ARBA" id="ARBA00022723"/>
    </source>
</evidence>
<reference evidence="7" key="1">
    <citation type="submission" date="2023-01" db="EMBL/GenBank/DDBJ databases">
        <title>Oxazolidinone resistance genes in florfenicol resistant enterococci from beef cattle and veal calves at slaughter.</title>
        <authorList>
            <person name="Biggel M."/>
        </authorList>
    </citation>
    <scope>NUCLEOTIDE SEQUENCE</scope>
    <source>
        <strain evidence="7">K204-1</strain>
    </source>
</reference>
<comment type="function">
    <text evidence="6">Removes the formyl group from the N-terminal Met of newly synthesized proteins. Requires at least a dipeptide for an efficient rate of reaction. N-terminal L-methionine is a prerequisite for activity but the enzyme has broad specificity at other positions.</text>
</comment>
<evidence type="ECO:0000256" key="3">
    <source>
        <dbReference type="ARBA" id="ARBA00022801"/>
    </source>
</evidence>
<dbReference type="Proteomes" id="UP001179600">
    <property type="component" value="Chromosome"/>
</dbReference>
<evidence type="ECO:0000256" key="5">
    <source>
        <dbReference type="ARBA" id="ARBA00023004"/>
    </source>
</evidence>
<protein>
    <recommendedName>
        <fullName evidence="6">Peptide deformylase</fullName>
        <shortName evidence="6">PDF</shortName>
        <ecNumber evidence="6">3.5.1.88</ecNumber>
    </recommendedName>
    <alternativeName>
        <fullName evidence="6">Polypeptide deformylase</fullName>
    </alternativeName>
</protein>
<dbReference type="Pfam" id="PF01327">
    <property type="entry name" value="Pep_deformylase"/>
    <property type="match status" value="1"/>
</dbReference>
<evidence type="ECO:0000313" key="8">
    <source>
        <dbReference type="Proteomes" id="UP001179600"/>
    </source>
</evidence>
<dbReference type="Gene3D" id="3.90.45.10">
    <property type="entry name" value="Peptide deformylase"/>
    <property type="match status" value="1"/>
</dbReference>
<dbReference type="PIRSF" id="PIRSF004749">
    <property type="entry name" value="Pep_def"/>
    <property type="match status" value="1"/>
</dbReference>
<dbReference type="GeneID" id="72385823"/>
<feature type="active site" evidence="6">
    <location>
        <position position="163"/>
    </location>
</feature>
<dbReference type="EMBL" id="CP116507">
    <property type="protein sequence ID" value="WCG22764.1"/>
    <property type="molecule type" value="Genomic_DNA"/>
</dbReference>
<keyword evidence="4 6" id="KW-0648">Protein biosynthesis</keyword>
<comment type="cofactor">
    <cofactor evidence="6">
        <name>Fe(2+)</name>
        <dbReference type="ChEBI" id="CHEBI:29033"/>
    </cofactor>
    <text evidence="6">Binds 1 Fe(2+) ion.</text>
</comment>
<name>A0AAE9XED0_9ENTE</name>
<sequence length="191" mass="21516">MITMNDIIREGHPTLREKAQDVVLPLSKEDYALAEDMMTFLKYSQDPELAEKYGLRGGVGLAAPQLDISKRMIAVHIPNPHFTGEDDTQPTHLLSTIMINPKIISHSVQLGGLEDGEGCLSVDRAVEGVVVRHLRITVTYTDLEGHTQKIKLRDYAAMVVQHEIDHLNGIMFYDRIDEKDPYAQLKDIKLI</sequence>
<dbReference type="RefSeq" id="WP_126760871.1">
    <property type="nucleotide sequence ID" value="NZ_BKBT01000007.1"/>
</dbReference>
<dbReference type="GO" id="GO:0046872">
    <property type="term" value="F:metal ion binding"/>
    <property type="evidence" value="ECO:0007669"/>
    <property type="project" value="UniProtKB-KW"/>
</dbReference>
<gene>
    <name evidence="6 7" type="primary">def</name>
    <name evidence="7" type="ORF">PML95_00405</name>
</gene>
<dbReference type="PRINTS" id="PR01576">
    <property type="entry name" value="PDEFORMYLASE"/>
</dbReference>
<feature type="binding site" evidence="6">
    <location>
        <position position="119"/>
    </location>
    <ligand>
        <name>Fe cation</name>
        <dbReference type="ChEBI" id="CHEBI:24875"/>
    </ligand>
</feature>
<dbReference type="CDD" id="cd00487">
    <property type="entry name" value="Pep_deformylase"/>
    <property type="match status" value="1"/>
</dbReference>
<dbReference type="PANTHER" id="PTHR10458">
    <property type="entry name" value="PEPTIDE DEFORMYLASE"/>
    <property type="match status" value="1"/>
</dbReference>
<accession>A0AAE9XED0</accession>
<dbReference type="InterPro" id="IPR036821">
    <property type="entry name" value="Peptide_deformylase_sf"/>
</dbReference>
<dbReference type="InterPro" id="IPR023635">
    <property type="entry name" value="Peptide_deformylase"/>
</dbReference>
<evidence type="ECO:0000256" key="4">
    <source>
        <dbReference type="ARBA" id="ARBA00022917"/>
    </source>
</evidence>
<dbReference type="SUPFAM" id="SSF56420">
    <property type="entry name" value="Peptide deformylase"/>
    <property type="match status" value="1"/>
</dbReference>
<organism evidence="7 8">
    <name type="scientific">Vagococcus lutrae</name>
    <dbReference type="NCBI Taxonomy" id="81947"/>
    <lineage>
        <taxon>Bacteria</taxon>
        <taxon>Bacillati</taxon>
        <taxon>Bacillota</taxon>
        <taxon>Bacilli</taxon>
        <taxon>Lactobacillales</taxon>
        <taxon>Enterococcaceae</taxon>
        <taxon>Vagococcus</taxon>
    </lineage>
</organism>
<evidence type="ECO:0000313" key="7">
    <source>
        <dbReference type="EMBL" id="WCG22764.1"/>
    </source>
</evidence>
<comment type="similarity">
    <text evidence="1 6">Belongs to the polypeptide deformylase family.</text>
</comment>
<comment type="catalytic activity">
    <reaction evidence="6">
        <text>N-terminal N-formyl-L-methionyl-[peptide] + H2O = N-terminal L-methionyl-[peptide] + formate</text>
        <dbReference type="Rhea" id="RHEA:24420"/>
        <dbReference type="Rhea" id="RHEA-COMP:10639"/>
        <dbReference type="Rhea" id="RHEA-COMP:10640"/>
        <dbReference type="ChEBI" id="CHEBI:15377"/>
        <dbReference type="ChEBI" id="CHEBI:15740"/>
        <dbReference type="ChEBI" id="CHEBI:49298"/>
        <dbReference type="ChEBI" id="CHEBI:64731"/>
        <dbReference type="EC" id="3.5.1.88"/>
    </reaction>
</comment>
<keyword evidence="5 6" id="KW-0408">Iron</keyword>
<feature type="binding site" evidence="6">
    <location>
        <position position="162"/>
    </location>
    <ligand>
        <name>Fe cation</name>
        <dbReference type="ChEBI" id="CHEBI:24875"/>
    </ligand>
</feature>
<keyword evidence="2 6" id="KW-0479">Metal-binding</keyword>
<dbReference type="PANTHER" id="PTHR10458:SF8">
    <property type="entry name" value="PEPTIDE DEFORMYLASE 2"/>
    <property type="match status" value="1"/>
</dbReference>
<evidence type="ECO:0000256" key="1">
    <source>
        <dbReference type="ARBA" id="ARBA00010759"/>
    </source>
</evidence>
<dbReference type="GO" id="GO:0006412">
    <property type="term" value="P:translation"/>
    <property type="evidence" value="ECO:0007669"/>
    <property type="project" value="UniProtKB-UniRule"/>
</dbReference>
<dbReference type="GO" id="GO:0042586">
    <property type="term" value="F:peptide deformylase activity"/>
    <property type="evidence" value="ECO:0007669"/>
    <property type="project" value="UniProtKB-UniRule"/>
</dbReference>
<dbReference type="EC" id="3.5.1.88" evidence="6"/>